<proteinExistence type="predicted"/>
<keyword evidence="1" id="KW-0969">Cilium</keyword>
<dbReference type="NCBIfam" id="NF009435">
    <property type="entry name" value="PRK12794.1"/>
    <property type="match status" value="1"/>
</dbReference>
<evidence type="ECO:0000313" key="1">
    <source>
        <dbReference type="EMBL" id="SBW01361.1"/>
    </source>
</evidence>
<dbReference type="EMBL" id="FLUO01000001">
    <property type="protein sequence ID" value="SBW01361.1"/>
    <property type="molecule type" value="Genomic_DNA"/>
</dbReference>
<gene>
    <name evidence="1" type="ORF">KL86APRO_11417</name>
</gene>
<sequence>MANEQLNAYQRTQQASLSGRELEAMAFTRAALKLEDAKQLTDKPAEFGKALRFNHLLWTIIQADIVEPENKLPPELKANIMSLSIFVDKQTAKALHTRDGADLDTLININRNLAAGLRTKADEAAAG</sequence>
<protein>
    <submittedName>
        <fullName evidence="1">Putative flagellar protein FlaF</fullName>
    </submittedName>
</protein>
<dbReference type="GO" id="GO:0044781">
    <property type="term" value="P:bacterial-type flagellum organization"/>
    <property type="evidence" value="ECO:0007669"/>
    <property type="project" value="InterPro"/>
</dbReference>
<name>A0A212JPM6_9PROT</name>
<keyword evidence="1" id="KW-0966">Cell projection</keyword>
<organism evidence="1">
    <name type="scientific">uncultured Alphaproteobacteria bacterium</name>
    <dbReference type="NCBI Taxonomy" id="91750"/>
    <lineage>
        <taxon>Bacteria</taxon>
        <taxon>Pseudomonadati</taxon>
        <taxon>Pseudomonadota</taxon>
        <taxon>Alphaproteobacteria</taxon>
        <taxon>environmental samples</taxon>
    </lineage>
</organism>
<dbReference type="AlphaFoldDB" id="A0A212JPM6"/>
<dbReference type="InterPro" id="IPR010845">
    <property type="entry name" value="FlaF"/>
</dbReference>
<dbReference type="Pfam" id="PF07309">
    <property type="entry name" value="FlaF"/>
    <property type="match status" value="1"/>
</dbReference>
<reference evidence="1" key="1">
    <citation type="submission" date="2016-04" db="EMBL/GenBank/DDBJ databases">
        <authorList>
            <person name="Evans L.H."/>
            <person name="Alamgir A."/>
            <person name="Owens N."/>
            <person name="Weber N.D."/>
            <person name="Virtaneva K."/>
            <person name="Barbian K."/>
            <person name="Babar A."/>
            <person name="Rosenke K."/>
        </authorList>
    </citation>
    <scope>NUCLEOTIDE SEQUENCE</scope>
    <source>
        <strain evidence="1">86</strain>
    </source>
</reference>
<keyword evidence="1" id="KW-0282">Flagellum</keyword>
<accession>A0A212JPM6</accession>